<sequence>MVTQQLQANIPVTPSEPEGSKGKGKRHSEGPITAKRWTPIATHRNRKPQNSASIQGKPTLTACTGKITFINPVVNIKGKFPKAADNNSVQGTVKETLFSKGTSPRTEKACPEPEDLEEDTFDIVVDGKTLREIIPTLPFTFPFRRNFKLEDCKDMDQFFSTTNSQKIISMEHGQQEVQPGTPLGRTWRKLPGDLSQRDRLHRPYGNHQRLESHQEVQTPGDEGKQNKGDSSHYPSYRRTVNPDRAYSYSFRLIRSRPNQLPSGFTPFRNQQFSDQESPFFTIPGGFQEKTRTQGQKQDLFQPKAERVRPNDPEAVGIGEISTQEPEIVVHTSRISSPINRNITPTQIEHGFDTTESKLNSDSLWLQMSKFSEKTQRQLSELQASHERMKALTVSMDKIGKNLQEGHAQLSNTSEETNKRLNIVFEEQNHRKRDRDCLDQDINKLFNFYNNMKPQPKCHVMDIPYHQGGIKPDALLENKEISQSQYQDGDNMSYSEK</sequence>
<proteinExistence type="predicted"/>
<feature type="region of interest" description="Disordered" evidence="1">
    <location>
        <begin position="172"/>
        <end position="240"/>
    </location>
</feature>
<feature type="region of interest" description="Disordered" evidence="1">
    <location>
        <begin position="1"/>
        <end position="57"/>
    </location>
</feature>
<keyword evidence="3" id="KW-1185">Reference proteome</keyword>
<feature type="compositionally biased region" description="Polar residues" evidence="1">
    <location>
        <begin position="48"/>
        <end position="57"/>
    </location>
</feature>
<evidence type="ECO:0000313" key="2">
    <source>
        <dbReference type="EMBL" id="MBW0462328.1"/>
    </source>
</evidence>
<name>A0A9Q3BBZ8_9BASI</name>
<evidence type="ECO:0000256" key="1">
    <source>
        <dbReference type="SAM" id="MobiDB-lite"/>
    </source>
</evidence>
<accession>A0A9Q3BBZ8</accession>
<dbReference type="EMBL" id="AVOT02000325">
    <property type="protein sequence ID" value="MBW0462328.1"/>
    <property type="molecule type" value="Genomic_DNA"/>
</dbReference>
<comment type="caution">
    <text evidence="2">The sequence shown here is derived from an EMBL/GenBank/DDBJ whole genome shotgun (WGS) entry which is preliminary data.</text>
</comment>
<gene>
    <name evidence="2" type="ORF">O181_002043</name>
</gene>
<organism evidence="2 3">
    <name type="scientific">Austropuccinia psidii MF-1</name>
    <dbReference type="NCBI Taxonomy" id="1389203"/>
    <lineage>
        <taxon>Eukaryota</taxon>
        <taxon>Fungi</taxon>
        <taxon>Dikarya</taxon>
        <taxon>Basidiomycota</taxon>
        <taxon>Pucciniomycotina</taxon>
        <taxon>Pucciniomycetes</taxon>
        <taxon>Pucciniales</taxon>
        <taxon>Sphaerophragmiaceae</taxon>
        <taxon>Austropuccinia</taxon>
    </lineage>
</organism>
<protein>
    <submittedName>
        <fullName evidence="2">Uncharacterized protein</fullName>
    </submittedName>
</protein>
<reference evidence="2" key="1">
    <citation type="submission" date="2021-03" db="EMBL/GenBank/DDBJ databases">
        <title>Draft genome sequence of rust myrtle Austropuccinia psidii MF-1, a brazilian biotype.</title>
        <authorList>
            <person name="Quecine M.C."/>
            <person name="Pachon D.M.R."/>
            <person name="Bonatelli M.L."/>
            <person name="Correr F.H."/>
            <person name="Franceschini L.M."/>
            <person name="Leite T.F."/>
            <person name="Margarido G.R.A."/>
            <person name="Almeida C.A."/>
            <person name="Ferrarezi J.A."/>
            <person name="Labate C.A."/>
        </authorList>
    </citation>
    <scope>NUCLEOTIDE SEQUENCE</scope>
    <source>
        <strain evidence="2">MF-1</strain>
    </source>
</reference>
<dbReference type="AlphaFoldDB" id="A0A9Q3BBZ8"/>
<feature type="compositionally biased region" description="Basic and acidic residues" evidence="1">
    <location>
        <begin position="221"/>
        <end position="230"/>
    </location>
</feature>
<feature type="compositionally biased region" description="Polar residues" evidence="1">
    <location>
        <begin position="1"/>
        <end position="12"/>
    </location>
</feature>
<evidence type="ECO:0000313" key="3">
    <source>
        <dbReference type="Proteomes" id="UP000765509"/>
    </source>
</evidence>
<dbReference type="Proteomes" id="UP000765509">
    <property type="component" value="Unassembled WGS sequence"/>
</dbReference>